<dbReference type="InterPro" id="IPR050174">
    <property type="entry name" value="Protocadherin/Cadherin-CA"/>
</dbReference>
<feature type="domain" description="Cadherin" evidence="11">
    <location>
        <begin position="100"/>
        <end position="220"/>
    </location>
</feature>
<feature type="domain" description="Cadherin" evidence="11">
    <location>
        <begin position="477"/>
        <end position="565"/>
    </location>
</feature>
<evidence type="ECO:0000256" key="10">
    <source>
        <dbReference type="SAM" id="Phobius"/>
    </source>
</evidence>
<proteinExistence type="predicted"/>
<keyword evidence="2 10" id="KW-0812">Transmembrane</keyword>
<organism evidence="12 13">
    <name type="scientific">Necator americanus</name>
    <name type="common">Human hookworm</name>
    <dbReference type="NCBI Taxonomy" id="51031"/>
    <lineage>
        <taxon>Eukaryota</taxon>
        <taxon>Metazoa</taxon>
        <taxon>Ecdysozoa</taxon>
        <taxon>Nematoda</taxon>
        <taxon>Chromadorea</taxon>
        <taxon>Rhabditida</taxon>
        <taxon>Rhabditina</taxon>
        <taxon>Rhabditomorpha</taxon>
        <taxon>Strongyloidea</taxon>
        <taxon>Ancylostomatidae</taxon>
        <taxon>Bunostominae</taxon>
        <taxon>Necator</taxon>
    </lineage>
</organism>
<feature type="domain" description="Cadherin" evidence="11">
    <location>
        <begin position="1031"/>
        <end position="1149"/>
    </location>
</feature>
<name>A0ABR1DJN7_NECAM</name>
<comment type="caution">
    <text evidence="12">The sequence shown here is derived from an EMBL/GenBank/DDBJ whole genome shotgun (WGS) entry which is preliminary data.</text>
</comment>
<keyword evidence="3" id="KW-0677">Repeat</keyword>
<evidence type="ECO:0000313" key="13">
    <source>
        <dbReference type="Proteomes" id="UP001303046"/>
    </source>
</evidence>
<dbReference type="Gene3D" id="2.60.40.60">
    <property type="entry name" value="Cadherins"/>
    <property type="match status" value="8"/>
</dbReference>
<evidence type="ECO:0000256" key="1">
    <source>
        <dbReference type="ARBA" id="ARBA00004167"/>
    </source>
</evidence>
<sequence>MGNTGNNGYETNLRENATRLIRVSSVGLTTEDDVRFPCDLGISFYAKINYVVKSMSQFSRPSLAAALLVAIALLPSFAAFQDTNSISHQPSVSEHAPILQISSREGYIPETAVIGTTVRVSPNTQSESLQILVIDDDLRPGMPPATYQYILTGPGATIFAVDQRGYLYLNVPSIDADPPNPSSYRLNVQAREVDTIPIRSSEPVTIVINVLDTNDNSPQFEQPIYTVNVTTFGDDRPVAKVVASDADSGNYGEITYRIKQVTNGGEGKFRYDDSTNTLYATGDLTPGERYQVVIEAKDGGGKSSQAIVIVLATHTMFSLASIAPLPGMETFVPNPAAFMTTPGPSSSAEQEETIQTFVTEVAENTPTNTVVVSLGGDLVNEDVYYVIAGGNTEEKFTINAKTGTITTVGEFDRERTAMYSLQIDTRSRNPDQHLYWSLVQISVLDVNDNSPHFVGPQPIRLRLSVDDLDQLTANMVIGKVAVEDPDADDNGRLELRVAPDMNRLFTVSHDGVISINGDFTAAHFGEHRMFIIARDHGDPPREAKAEVIVSVYGTLITMATEPPTSETFEYTNSAEEETPTQPDYFYQSIMTSPSSSGRTQTFSSYATPSPAPSPPTVDVAPTVDISETSQASTKETKKPWTSKEVILTSAETGTTIFETLAPTTIEESGATASFVSPTTIQTSSQPRLAPVFNPAQITVTADENESEVEIAKVHASYPDGGPGTISYVIHKGDTDLFAVSSYSGSVTLLRPLDAETDTSYTLQISTAEAAGLAVDPTMAHFVTITVNVGDVNDWIPNFESSNYNFVVQEDTMPGTIIGQVTAFDQDKEDPNNRIRYRLVSAGGLEQHFSVNPETGLITLALQVDEFAGEKITLRIEASDSGVPAQSSMTAVLIDVASTASKVIPNGTPFSSRPSEGALQFSLRNYTASVSESVRPPNLVQVLSVNNKPSDTRFIACNIVSGNYRGAFSVTAGNDGNCELRTQMELDRESVERYLLNVTVTAGSETDFALVSVTVLDVNDNVPRFIYDNDLGLTAYFAGVSSTAGAFTRVLTVKAEDADLGNSSVVNYALDPLSLHSKYFTVSPSGEISTKQSMSQLLQKSRISYFELRVSACDSPIAGQQLCSKADVVINVITESHRFRMITSGLNPQQLRAHEKDMIKTVRQFTGACTLLSIESMVEQSSSDNQARTDIYWYAVNPSTKKICKKHEYRKLFETSSVAMVAGKVQPWFRLEKIVEDVVEDSDTTGGMLPSNWKTASIMLIGLAILIAIGAVIGICAVCVFWNRYRVSQRNVHSFNPHGYPQKLGAVFLPNAPNDPRLDKIYETQMLEMPISDEDMTMKSSSEGGRGLGYGNYRRQGSVAYEGDFSIEENMYALNVPGRVDPVTKRIQSLVIPAPDYPASHHRSKHNKSLL</sequence>
<comment type="subcellular location">
    <subcellularLocation>
        <location evidence="1">Membrane</location>
        <topology evidence="1">Single-pass membrane protein</topology>
    </subcellularLocation>
</comment>
<protein>
    <recommendedName>
        <fullName evidence="11">Cadherin domain-containing protein</fullName>
    </recommendedName>
</protein>
<dbReference type="EMBL" id="JAVFWL010000004">
    <property type="protein sequence ID" value="KAK6750323.1"/>
    <property type="molecule type" value="Genomic_DNA"/>
</dbReference>
<keyword evidence="7" id="KW-0325">Glycoprotein</keyword>
<evidence type="ECO:0000256" key="2">
    <source>
        <dbReference type="ARBA" id="ARBA00022692"/>
    </source>
</evidence>
<feature type="domain" description="Cadherin" evidence="11">
    <location>
        <begin position="799"/>
        <end position="910"/>
    </location>
</feature>
<feature type="domain" description="Cadherin" evidence="11">
    <location>
        <begin position="693"/>
        <end position="798"/>
    </location>
</feature>
<dbReference type="PRINTS" id="PR00205">
    <property type="entry name" value="CADHERIN"/>
</dbReference>
<keyword evidence="13" id="KW-1185">Reference proteome</keyword>
<dbReference type="Proteomes" id="UP001303046">
    <property type="component" value="Unassembled WGS sequence"/>
</dbReference>
<feature type="domain" description="Cadherin" evidence="11">
    <location>
        <begin position="238"/>
        <end position="326"/>
    </location>
</feature>
<evidence type="ECO:0000259" key="11">
    <source>
        <dbReference type="PROSITE" id="PS50268"/>
    </source>
</evidence>
<evidence type="ECO:0000256" key="9">
    <source>
        <dbReference type="SAM" id="MobiDB-lite"/>
    </source>
</evidence>
<gene>
    <name evidence="12" type="primary">Necator_chrIV.g15644</name>
    <name evidence="12" type="ORF">RB195_002349</name>
</gene>
<feature type="domain" description="Cadherin" evidence="11">
    <location>
        <begin position="353"/>
        <end position="453"/>
    </location>
</feature>
<dbReference type="SMART" id="SM00112">
    <property type="entry name" value="CA"/>
    <property type="match status" value="8"/>
</dbReference>
<dbReference type="Pfam" id="PF00028">
    <property type="entry name" value="Cadherin"/>
    <property type="match status" value="3"/>
</dbReference>
<keyword evidence="5 10" id="KW-1133">Transmembrane helix</keyword>
<dbReference type="InterPro" id="IPR020894">
    <property type="entry name" value="Cadherin_CS"/>
</dbReference>
<keyword evidence="6 10" id="KW-0472">Membrane</keyword>
<evidence type="ECO:0000256" key="3">
    <source>
        <dbReference type="ARBA" id="ARBA00022737"/>
    </source>
</evidence>
<evidence type="ECO:0000256" key="4">
    <source>
        <dbReference type="ARBA" id="ARBA00022837"/>
    </source>
</evidence>
<keyword evidence="4 8" id="KW-0106">Calcium</keyword>
<evidence type="ECO:0000313" key="12">
    <source>
        <dbReference type="EMBL" id="KAK6750323.1"/>
    </source>
</evidence>
<dbReference type="CDD" id="cd11304">
    <property type="entry name" value="Cadherin_repeat"/>
    <property type="match status" value="8"/>
</dbReference>
<evidence type="ECO:0000256" key="5">
    <source>
        <dbReference type="ARBA" id="ARBA00022989"/>
    </source>
</evidence>
<reference evidence="12 13" key="1">
    <citation type="submission" date="2023-08" db="EMBL/GenBank/DDBJ databases">
        <title>A Necator americanus chromosomal reference genome.</title>
        <authorList>
            <person name="Ilik V."/>
            <person name="Petrzelkova K.J."/>
            <person name="Pardy F."/>
            <person name="Fuh T."/>
            <person name="Niatou-Singa F.S."/>
            <person name="Gouil Q."/>
            <person name="Baker L."/>
            <person name="Ritchie M.E."/>
            <person name="Jex A.R."/>
            <person name="Gazzola D."/>
            <person name="Li H."/>
            <person name="Toshio Fujiwara R."/>
            <person name="Zhan B."/>
            <person name="Aroian R.V."/>
            <person name="Pafco B."/>
            <person name="Schwarz E.M."/>
        </authorList>
    </citation>
    <scope>NUCLEOTIDE SEQUENCE [LARGE SCALE GENOMIC DNA]</scope>
    <source>
        <strain evidence="12 13">Aroian</strain>
        <tissue evidence="12">Whole animal</tissue>
    </source>
</reference>
<dbReference type="InterPro" id="IPR002126">
    <property type="entry name" value="Cadherin-like_dom"/>
</dbReference>
<evidence type="ECO:0000256" key="7">
    <source>
        <dbReference type="ARBA" id="ARBA00023180"/>
    </source>
</evidence>
<accession>A0ABR1DJN7</accession>
<feature type="transmembrane region" description="Helical" evidence="10">
    <location>
        <begin position="1257"/>
        <end position="1281"/>
    </location>
</feature>
<feature type="compositionally biased region" description="Polar residues" evidence="9">
    <location>
        <begin position="588"/>
        <end position="605"/>
    </location>
</feature>
<dbReference type="SUPFAM" id="SSF49313">
    <property type="entry name" value="Cadherin-like"/>
    <property type="match status" value="8"/>
</dbReference>
<feature type="domain" description="Cadherin" evidence="11">
    <location>
        <begin position="921"/>
        <end position="1024"/>
    </location>
</feature>
<dbReference type="PANTHER" id="PTHR24028:SF328">
    <property type="entry name" value="CADHERIN-3"/>
    <property type="match status" value="1"/>
</dbReference>
<evidence type="ECO:0000256" key="8">
    <source>
        <dbReference type="PROSITE-ProRule" id="PRU00043"/>
    </source>
</evidence>
<dbReference type="InterPro" id="IPR015919">
    <property type="entry name" value="Cadherin-like_sf"/>
</dbReference>
<feature type="region of interest" description="Disordered" evidence="9">
    <location>
        <begin position="586"/>
        <end position="622"/>
    </location>
</feature>
<dbReference type="PROSITE" id="PS00232">
    <property type="entry name" value="CADHERIN_1"/>
    <property type="match status" value="3"/>
</dbReference>
<dbReference type="PROSITE" id="PS50268">
    <property type="entry name" value="CADHERIN_2"/>
    <property type="match status" value="8"/>
</dbReference>
<evidence type="ECO:0000256" key="6">
    <source>
        <dbReference type="ARBA" id="ARBA00023136"/>
    </source>
</evidence>
<dbReference type="PANTHER" id="PTHR24028">
    <property type="entry name" value="CADHERIN-87A"/>
    <property type="match status" value="1"/>
</dbReference>